<protein>
    <submittedName>
        <fullName evidence="2">Uncharacterized protein</fullName>
    </submittedName>
</protein>
<accession>A0AAJ0FIJ6</accession>
<keyword evidence="3" id="KW-1185">Reference proteome</keyword>
<gene>
    <name evidence="2" type="ORF">QBC33DRAFT_330896</name>
</gene>
<name>A0AAJ0FIJ6_9PEZI</name>
<feature type="region of interest" description="Disordered" evidence="1">
    <location>
        <begin position="246"/>
        <end position="342"/>
    </location>
</feature>
<organism evidence="2 3">
    <name type="scientific">Phialemonium atrogriseum</name>
    <dbReference type="NCBI Taxonomy" id="1093897"/>
    <lineage>
        <taxon>Eukaryota</taxon>
        <taxon>Fungi</taxon>
        <taxon>Dikarya</taxon>
        <taxon>Ascomycota</taxon>
        <taxon>Pezizomycotina</taxon>
        <taxon>Sordariomycetes</taxon>
        <taxon>Sordariomycetidae</taxon>
        <taxon>Cephalothecales</taxon>
        <taxon>Cephalothecaceae</taxon>
        <taxon>Phialemonium</taxon>
    </lineage>
</organism>
<dbReference type="GeneID" id="85306854"/>
<sequence length="518" mass="55329">MGFLAQHDLDPRFHTNIGCQIPMSSPESPSRFIYESRSVTPTLGSGNRRPSAGAFGINMSDRPIFHPPAFGSPWQPAVLHNYRHPLDGFPEPRVVELGQGQPGRITELPAISLFDNSLWAAGLESRDDCVSPRSQVPSGVPGRRPLANQEPIPSETQRETPASGGFALSQAEMVQMVLPPLRPRPRTGTAVTVISISEDGLSTKSSTDWTLVSTPSLPALTHSTITIKTIQDICLEATQKYLQAHQPNRHPRACERHHVPATRSQGRQDRRFYPYPTTQRRFPPAPPPPGRASDRPDDHGTSRAARPTAGQQRASRGVRPPACPTSRTSFADEPFAGTGTRRYLRHGDDYEHDGNGNGDADHHSCPWNCHCHCCHDSDHPPPTPDSDSDSDSDSASLLANAGAISALLWQQAHGQRPGATTDTAYAEAAVVHMSDLLQWAVCVSGAVAGTAAAAAAVVVIPDRFFESARRLCDFLGDREAVAAVVGLERGVAAGVGGGGGVKGGVDEDGDEGGGSWAV</sequence>
<evidence type="ECO:0000313" key="2">
    <source>
        <dbReference type="EMBL" id="KAK1769676.1"/>
    </source>
</evidence>
<feature type="compositionally biased region" description="Basic and acidic residues" evidence="1">
    <location>
        <begin position="292"/>
        <end position="301"/>
    </location>
</feature>
<dbReference type="RefSeq" id="XP_060285889.1">
    <property type="nucleotide sequence ID" value="XM_060423667.1"/>
</dbReference>
<feature type="region of interest" description="Disordered" evidence="1">
    <location>
        <begin position="126"/>
        <end position="162"/>
    </location>
</feature>
<reference evidence="2" key="1">
    <citation type="submission" date="2023-06" db="EMBL/GenBank/DDBJ databases">
        <title>Genome-scale phylogeny and comparative genomics of the fungal order Sordariales.</title>
        <authorList>
            <consortium name="Lawrence Berkeley National Laboratory"/>
            <person name="Hensen N."/>
            <person name="Bonometti L."/>
            <person name="Westerberg I."/>
            <person name="Brannstrom I.O."/>
            <person name="Guillou S."/>
            <person name="Cros-Aarteil S."/>
            <person name="Calhoun S."/>
            <person name="Haridas S."/>
            <person name="Kuo A."/>
            <person name="Mondo S."/>
            <person name="Pangilinan J."/>
            <person name="Riley R."/>
            <person name="Labutti K."/>
            <person name="Andreopoulos B."/>
            <person name="Lipzen A."/>
            <person name="Chen C."/>
            <person name="Yanf M."/>
            <person name="Daum C."/>
            <person name="Ng V."/>
            <person name="Clum A."/>
            <person name="Steindorff A."/>
            <person name="Ohm R."/>
            <person name="Martin F."/>
            <person name="Silar P."/>
            <person name="Natvig D."/>
            <person name="Lalanne C."/>
            <person name="Gautier V."/>
            <person name="Ament-Velasquez S.L."/>
            <person name="Kruys A."/>
            <person name="Hutchinson M.I."/>
            <person name="Powell A.J."/>
            <person name="Barry K."/>
            <person name="Miller A.N."/>
            <person name="Grigoriev I.V."/>
            <person name="Debuchy R."/>
            <person name="Gladieux P."/>
            <person name="Thoren M.H."/>
            <person name="Johannesson H."/>
        </authorList>
    </citation>
    <scope>NUCLEOTIDE SEQUENCE</scope>
    <source>
        <strain evidence="2">8032-3</strain>
    </source>
</reference>
<comment type="caution">
    <text evidence="2">The sequence shown here is derived from an EMBL/GenBank/DDBJ whole genome shotgun (WGS) entry which is preliminary data.</text>
</comment>
<dbReference type="AlphaFoldDB" id="A0AAJ0FIJ6"/>
<evidence type="ECO:0000313" key="3">
    <source>
        <dbReference type="Proteomes" id="UP001244011"/>
    </source>
</evidence>
<dbReference type="Proteomes" id="UP001244011">
    <property type="component" value="Unassembled WGS sequence"/>
</dbReference>
<dbReference type="EMBL" id="MU839002">
    <property type="protein sequence ID" value="KAK1769676.1"/>
    <property type="molecule type" value="Genomic_DNA"/>
</dbReference>
<evidence type="ECO:0000256" key="1">
    <source>
        <dbReference type="SAM" id="MobiDB-lite"/>
    </source>
</evidence>
<proteinExistence type="predicted"/>